<dbReference type="HOGENOM" id="CLU_1508264_0_0_7"/>
<proteinExistence type="predicted"/>
<dbReference type="KEGG" id="dpi:BN4_10944"/>
<evidence type="ECO:0000313" key="1">
    <source>
        <dbReference type="EMBL" id="CCH48181.1"/>
    </source>
</evidence>
<evidence type="ECO:0000313" key="2">
    <source>
        <dbReference type="Proteomes" id="UP000011724"/>
    </source>
</evidence>
<dbReference type="RefSeq" id="WP_015414232.1">
    <property type="nucleotide sequence ID" value="NC_020409.1"/>
</dbReference>
<reference evidence="2" key="2">
    <citation type="journal article" date="2013" name="Stand. Genomic Sci.">
        <title>Complete genome sequence of Desulfocapsa sulfexigens, a marine deltaproteobacterium specialized in disproportionating inorganic sulfur compounds.</title>
        <authorList>
            <person name="Finster K.W."/>
            <person name="Kjeldsen K.U."/>
            <person name="Kube M."/>
            <person name="Reinhardt R."/>
            <person name="Mussmann M."/>
            <person name="Amann R."/>
            <person name="Schreiber L."/>
        </authorList>
    </citation>
    <scope>NUCLEOTIDE SEQUENCE [LARGE SCALE GENOMIC DNA]</scope>
    <source>
        <strain evidence="2">DSM 10523 / SB164P1</strain>
    </source>
</reference>
<sequence>MNTTQLARNGMLISDQGNEVARPLSALAGKVRLETGYTLRSFLKMMHRYPEFQDISVFIPPLVEECGQCREIGCVSDMLTHLEFIKKVEMVGFPGEPRFNVLCTLIGFHNETRQDLRLFQFNTLLDVPIRLGMLKHTVFGDSVNIMKFETDFSLFEFIEGIAWEFGFQRFPEHCSIKG</sequence>
<reference evidence="1 2" key="1">
    <citation type="journal article" date="2013" name="PLoS ONE">
        <title>The first genomic and proteomic characterization of a deep-sea sulfate reducer: insights into the piezophilic lifestyle of Desulfovibrio piezophilus.</title>
        <authorList>
            <person name="Pradel N."/>
            <person name="Ji B."/>
            <person name="Gimenez G."/>
            <person name="Talla E."/>
            <person name="Lenoble P."/>
            <person name="Garel M."/>
            <person name="Tamburini C."/>
            <person name="Fourquet P."/>
            <person name="Lebrun R."/>
            <person name="Bertin P."/>
            <person name="Denis Y."/>
            <person name="Pophillat M."/>
            <person name="Barbe V."/>
            <person name="Ollivier B."/>
            <person name="Dolla A."/>
        </authorList>
    </citation>
    <scope>NUCLEOTIDE SEQUENCE [LARGE SCALE GENOMIC DNA]</scope>
    <source>
        <strain evidence="2">DSM 10523 / SB164P1</strain>
    </source>
</reference>
<dbReference type="Proteomes" id="UP000011724">
    <property type="component" value="Chromosome"/>
</dbReference>
<organism evidence="1 2">
    <name type="scientific">Pseudodesulfovibrio piezophilus (strain DSM 21447 / JCM 15486 / C1TLV30)</name>
    <name type="common">Desulfovibrio piezophilus</name>
    <dbReference type="NCBI Taxonomy" id="1322246"/>
    <lineage>
        <taxon>Bacteria</taxon>
        <taxon>Pseudomonadati</taxon>
        <taxon>Thermodesulfobacteriota</taxon>
        <taxon>Desulfovibrionia</taxon>
        <taxon>Desulfovibrionales</taxon>
        <taxon>Desulfovibrionaceae</taxon>
    </lineage>
</organism>
<dbReference type="OrthoDB" id="5457856at2"/>
<gene>
    <name evidence="1" type="ordered locus">BN4_10944</name>
</gene>
<dbReference type="AlphaFoldDB" id="M1WJN0"/>
<name>M1WJN0_PSEP2</name>
<accession>M1WJN0</accession>
<keyword evidence="2" id="KW-1185">Reference proteome</keyword>
<dbReference type="PATRIC" id="fig|879567.3.peg.970"/>
<dbReference type="EMBL" id="FO203427">
    <property type="protein sequence ID" value="CCH48181.1"/>
    <property type="molecule type" value="Genomic_DNA"/>
</dbReference>
<dbReference type="eggNOG" id="ENOG5033YRB">
    <property type="taxonomic scope" value="Bacteria"/>
</dbReference>
<protein>
    <submittedName>
        <fullName evidence="1">Uncharacterized protein</fullName>
    </submittedName>
</protein>
<dbReference type="BioCyc" id="DPIE1322246:BN4_RS04810-MONOMER"/>
<dbReference type="STRING" id="1322246.BN4_10944"/>